<dbReference type="PANTHER" id="PTHR35006:SF2">
    <property type="entry name" value="GLYOXALASE FAMILY PROTEIN (AFU_ORTHOLOGUE AFUA_5G14830)"/>
    <property type="match status" value="1"/>
</dbReference>
<dbReference type="SUPFAM" id="SSF54593">
    <property type="entry name" value="Glyoxalase/Bleomycin resistance protein/Dihydroxybiphenyl dioxygenase"/>
    <property type="match status" value="1"/>
</dbReference>
<dbReference type="RefSeq" id="WP_110189385.1">
    <property type="nucleotide sequence ID" value="NZ_CP177354.1"/>
</dbReference>
<dbReference type="EMBL" id="LAPT01000120">
    <property type="protein sequence ID" value="PXF29232.1"/>
    <property type="molecule type" value="Genomic_DNA"/>
</dbReference>
<gene>
    <name evidence="2" type="ORF">WH50_21880</name>
</gene>
<dbReference type="Proteomes" id="UP000248090">
    <property type="component" value="Unassembled WGS sequence"/>
</dbReference>
<feature type="domain" description="Glyoxalase/fosfomycin resistance/dioxygenase" evidence="1">
    <location>
        <begin position="2"/>
        <end position="124"/>
    </location>
</feature>
<evidence type="ECO:0000313" key="2">
    <source>
        <dbReference type="EMBL" id="PXF29232.1"/>
    </source>
</evidence>
<protein>
    <submittedName>
        <fullName evidence="2">Glyoxalase</fullName>
    </submittedName>
</protein>
<sequence>MIDHLSTYASNYPLTKAFYDAAFAALGLSVQMELVTEWDAAFPTRRMCAYGPTGKPVFWVIESREPSTPRHVAFSAGSRAQVEAFHAAGLAAGGEDNGKPGLRPHYHADYYGAFLLDPDGNNVEAVCHSPV</sequence>
<proteinExistence type="predicted"/>
<evidence type="ECO:0000313" key="3">
    <source>
        <dbReference type="Proteomes" id="UP000248090"/>
    </source>
</evidence>
<comment type="caution">
    <text evidence="2">The sequence shown here is derived from an EMBL/GenBank/DDBJ whole genome shotgun (WGS) entry which is preliminary data.</text>
</comment>
<dbReference type="PANTHER" id="PTHR35006">
    <property type="entry name" value="GLYOXALASE FAMILY PROTEIN (AFU_ORTHOLOGUE AFUA_5G14830)"/>
    <property type="match status" value="1"/>
</dbReference>
<organism evidence="2 3">
    <name type="scientific">Pokkaliibacter plantistimulans</name>
    <dbReference type="NCBI Taxonomy" id="1635171"/>
    <lineage>
        <taxon>Bacteria</taxon>
        <taxon>Pseudomonadati</taxon>
        <taxon>Pseudomonadota</taxon>
        <taxon>Gammaproteobacteria</taxon>
        <taxon>Oceanospirillales</taxon>
        <taxon>Balneatrichaceae</taxon>
        <taxon>Pokkaliibacter</taxon>
    </lineage>
</organism>
<keyword evidence="3" id="KW-1185">Reference proteome</keyword>
<dbReference type="CDD" id="cd07262">
    <property type="entry name" value="VOC_like"/>
    <property type="match status" value="1"/>
</dbReference>
<reference evidence="2 3" key="1">
    <citation type="submission" date="2015-03" db="EMBL/GenBank/DDBJ databases">
        <authorList>
            <person name="Krishnan R."/>
            <person name="Midha S."/>
            <person name="Patil P.B."/>
            <person name="Rameshkumar N."/>
        </authorList>
    </citation>
    <scope>NUCLEOTIDE SEQUENCE [LARGE SCALE GENOMIC DNA]</scope>
    <source>
        <strain evidence="2 3">L1E11</strain>
    </source>
</reference>
<accession>A0ABX5LRI3</accession>
<dbReference type="Gene3D" id="3.10.180.10">
    <property type="entry name" value="2,3-Dihydroxybiphenyl 1,2-Dioxygenase, domain 1"/>
    <property type="match status" value="1"/>
</dbReference>
<evidence type="ECO:0000259" key="1">
    <source>
        <dbReference type="Pfam" id="PF00903"/>
    </source>
</evidence>
<dbReference type="InterPro" id="IPR004360">
    <property type="entry name" value="Glyas_Fos-R_dOase_dom"/>
</dbReference>
<name>A0ABX5LRI3_9GAMM</name>
<dbReference type="Pfam" id="PF00903">
    <property type="entry name" value="Glyoxalase"/>
    <property type="match status" value="1"/>
</dbReference>
<dbReference type="InterPro" id="IPR029068">
    <property type="entry name" value="Glyas_Bleomycin-R_OHBP_Dase"/>
</dbReference>